<keyword evidence="5" id="KW-1185">Reference proteome</keyword>
<dbReference type="Gene3D" id="3.40.50.2000">
    <property type="entry name" value="Glycogen Phosphorylase B"/>
    <property type="match status" value="2"/>
</dbReference>
<dbReference type="Proteomes" id="UP001168877">
    <property type="component" value="Unassembled WGS sequence"/>
</dbReference>
<comment type="similarity">
    <text evidence="1">Belongs to the UDP-glycosyltransferase family.</text>
</comment>
<name>A0AA39W9E4_ACESA</name>
<sequence>MPPPPHFLLVVFPAQGHINPALQLAKRLLRMGAHVTYATTVSAQRRMMPTAPPPDGLTFAAFSDGYNEGYNSRNSLEDDKVKQYLSVLKRHGSETLTHLIADIKKEGRPISCLIYTLMLPWAAEVARGLHIPSALFWIQPATVFDIYYYYFYGYGDVITKSANDPSCLINLPGLAPLTSRDLPSFLIPSNNYSFALPSLQEQLETLDQETKPRLLVNTCDALEPEALRAVDKFNMVAIGPSIPSAFLDGEDPNDTCFGGDMFPASISKDYKEWLNSKPESSVVYVSFGSIVVLKKPQMEEIACGLLDSGHPFLWVIRSEKGNGDEEEKLGCMEELEQQGMIVTWCSQVEVLSHPAVGCFVTHCGWNSTLESLVSGVAVVAYPQWMDQRTNAMLIEKEWRTGVRVKLNELGVAEREEIGRCLQVVMGGGEQTLELRERVKKWKDLMREAAKDGGSSQNNLKAFVDEFRPPCSN</sequence>
<dbReference type="GO" id="GO:0080044">
    <property type="term" value="F:quercetin 7-O-glucosyltransferase activity"/>
    <property type="evidence" value="ECO:0007669"/>
    <property type="project" value="TreeGrafter"/>
</dbReference>
<organism evidence="4 5">
    <name type="scientific">Acer saccharum</name>
    <name type="common">Sugar maple</name>
    <dbReference type="NCBI Taxonomy" id="4024"/>
    <lineage>
        <taxon>Eukaryota</taxon>
        <taxon>Viridiplantae</taxon>
        <taxon>Streptophyta</taxon>
        <taxon>Embryophyta</taxon>
        <taxon>Tracheophyta</taxon>
        <taxon>Spermatophyta</taxon>
        <taxon>Magnoliopsida</taxon>
        <taxon>eudicotyledons</taxon>
        <taxon>Gunneridae</taxon>
        <taxon>Pentapetalae</taxon>
        <taxon>rosids</taxon>
        <taxon>malvids</taxon>
        <taxon>Sapindales</taxon>
        <taxon>Sapindaceae</taxon>
        <taxon>Hippocastanoideae</taxon>
        <taxon>Acereae</taxon>
        <taxon>Acer</taxon>
    </lineage>
</organism>
<dbReference type="EMBL" id="JAUESC010000001">
    <property type="protein sequence ID" value="KAK0608578.1"/>
    <property type="molecule type" value="Genomic_DNA"/>
</dbReference>
<evidence type="ECO:0000256" key="3">
    <source>
        <dbReference type="ARBA" id="ARBA00022679"/>
    </source>
</evidence>
<dbReference type="CDD" id="cd03784">
    <property type="entry name" value="GT1_Gtf-like"/>
    <property type="match status" value="1"/>
</dbReference>
<dbReference type="Pfam" id="PF00201">
    <property type="entry name" value="UDPGT"/>
    <property type="match status" value="1"/>
</dbReference>
<dbReference type="PANTHER" id="PTHR11926">
    <property type="entry name" value="GLUCOSYL/GLUCURONOSYL TRANSFERASES"/>
    <property type="match status" value="1"/>
</dbReference>
<evidence type="ECO:0000313" key="4">
    <source>
        <dbReference type="EMBL" id="KAK0608578.1"/>
    </source>
</evidence>
<evidence type="ECO:0008006" key="6">
    <source>
        <dbReference type="Google" id="ProtNLM"/>
    </source>
</evidence>
<reference evidence="4" key="1">
    <citation type="journal article" date="2022" name="Plant J.">
        <title>Strategies of tolerance reflected in two North American maple genomes.</title>
        <authorList>
            <person name="McEvoy S.L."/>
            <person name="Sezen U.U."/>
            <person name="Trouern-Trend A."/>
            <person name="McMahon S.M."/>
            <person name="Schaberg P.G."/>
            <person name="Yang J."/>
            <person name="Wegrzyn J.L."/>
            <person name="Swenson N.G."/>
        </authorList>
    </citation>
    <scope>NUCLEOTIDE SEQUENCE</scope>
    <source>
        <strain evidence="4">NS2018</strain>
    </source>
</reference>
<protein>
    <recommendedName>
        <fullName evidence="6">Glycosyltransferase</fullName>
    </recommendedName>
</protein>
<reference evidence="4" key="2">
    <citation type="submission" date="2023-06" db="EMBL/GenBank/DDBJ databases">
        <authorList>
            <person name="Swenson N.G."/>
            <person name="Wegrzyn J.L."/>
            <person name="Mcevoy S.L."/>
        </authorList>
    </citation>
    <scope>NUCLEOTIDE SEQUENCE</scope>
    <source>
        <strain evidence="4">NS2018</strain>
        <tissue evidence="4">Leaf</tissue>
    </source>
</reference>
<dbReference type="InterPro" id="IPR002213">
    <property type="entry name" value="UDP_glucos_trans"/>
</dbReference>
<evidence type="ECO:0000313" key="5">
    <source>
        <dbReference type="Proteomes" id="UP001168877"/>
    </source>
</evidence>
<dbReference type="SUPFAM" id="SSF53756">
    <property type="entry name" value="UDP-Glycosyltransferase/glycogen phosphorylase"/>
    <property type="match status" value="1"/>
</dbReference>
<dbReference type="PANTHER" id="PTHR11926:SF870">
    <property type="entry name" value="UDP-GLYCOSYLTRANSFERASE 75B1"/>
    <property type="match status" value="1"/>
</dbReference>
<keyword evidence="2" id="KW-0328">Glycosyltransferase</keyword>
<evidence type="ECO:0000256" key="1">
    <source>
        <dbReference type="ARBA" id="ARBA00009995"/>
    </source>
</evidence>
<accession>A0AA39W9E4</accession>
<dbReference type="FunFam" id="3.40.50.2000:FF:000019">
    <property type="entry name" value="Glycosyltransferase"/>
    <property type="match status" value="1"/>
</dbReference>
<evidence type="ECO:0000256" key="2">
    <source>
        <dbReference type="ARBA" id="ARBA00022676"/>
    </source>
</evidence>
<comment type="caution">
    <text evidence="4">The sequence shown here is derived from an EMBL/GenBank/DDBJ whole genome shotgun (WGS) entry which is preliminary data.</text>
</comment>
<proteinExistence type="inferred from homology"/>
<dbReference type="GO" id="GO:0080043">
    <property type="term" value="F:quercetin 3-O-glucosyltransferase activity"/>
    <property type="evidence" value="ECO:0007669"/>
    <property type="project" value="TreeGrafter"/>
</dbReference>
<gene>
    <name evidence="4" type="ORF">LWI29_032748</name>
</gene>
<keyword evidence="3" id="KW-0808">Transferase</keyword>
<dbReference type="FunFam" id="3.40.50.2000:FF:000167">
    <property type="entry name" value="Glycosyltransferase"/>
    <property type="match status" value="1"/>
</dbReference>
<dbReference type="AlphaFoldDB" id="A0AA39W9E4"/>